<keyword evidence="3" id="KW-1185">Reference proteome</keyword>
<dbReference type="OrthoDB" id="287788at2"/>
<organism evidence="2 3">
    <name type="scientific">Pedobacter nyackensis</name>
    <dbReference type="NCBI Taxonomy" id="475255"/>
    <lineage>
        <taxon>Bacteria</taxon>
        <taxon>Pseudomonadati</taxon>
        <taxon>Bacteroidota</taxon>
        <taxon>Sphingobacteriia</taxon>
        <taxon>Sphingobacteriales</taxon>
        <taxon>Sphingobacteriaceae</taxon>
        <taxon>Pedobacter</taxon>
    </lineage>
</organism>
<keyword evidence="1" id="KW-0472">Membrane</keyword>
<accession>A0A1W2EUE4</accession>
<dbReference type="Proteomes" id="UP000192678">
    <property type="component" value="Unassembled WGS sequence"/>
</dbReference>
<dbReference type="EMBL" id="FWYB01000015">
    <property type="protein sequence ID" value="SMD12836.1"/>
    <property type="molecule type" value="Genomic_DNA"/>
</dbReference>
<evidence type="ECO:0000256" key="1">
    <source>
        <dbReference type="SAM" id="Phobius"/>
    </source>
</evidence>
<sequence length="79" mass="8597">MYLKALSLIITILFISVLPVFADSEKGISSTVVGNGIGIGSALAIAICWSRTHSVLTTILAGILSWFYVIYYCIIREND</sequence>
<dbReference type="RefSeq" id="WP_084291478.1">
    <property type="nucleotide sequence ID" value="NZ_FWYB01000015.1"/>
</dbReference>
<keyword evidence="1" id="KW-1133">Transmembrane helix</keyword>
<reference evidence="2 3" key="1">
    <citation type="submission" date="2017-04" db="EMBL/GenBank/DDBJ databases">
        <authorList>
            <person name="Afonso C.L."/>
            <person name="Miller P.J."/>
            <person name="Scott M.A."/>
            <person name="Spackman E."/>
            <person name="Goraichik I."/>
            <person name="Dimitrov K.M."/>
            <person name="Suarez D.L."/>
            <person name="Swayne D.E."/>
        </authorList>
    </citation>
    <scope>NUCLEOTIDE SEQUENCE [LARGE SCALE GENOMIC DNA]</scope>
    <source>
        <strain evidence="2 3">DSM 19625</strain>
    </source>
</reference>
<name>A0A1W2EUE4_9SPHI</name>
<feature type="transmembrane region" description="Helical" evidence="1">
    <location>
        <begin position="32"/>
        <end position="49"/>
    </location>
</feature>
<keyword evidence="1" id="KW-0812">Transmembrane</keyword>
<protein>
    <submittedName>
        <fullName evidence="2">Uncharacterized protein</fullName>
    </submittedName>
</protein>
<feature type="transmembrane region" description="Helical" evidence="1">
    <location>
        <begin position="56"/>
        <end position="75"/>
    </location>
</feature>
<evidence type="ECO:0000313" key="3">
    <source>
        <dbReference type="Proteomes" id="UP000192678"/>
    </source>
</evidence>
<evidence type="ECO:0000313" key="2">
    <source>
        <dbReference type="EMBL" id="SMD12836.1"/>
    </source>
</evidence>
<proteinExistence type="predicted"/>
<gene>
    <name evidence="2" type="ORF">SAMN04488101_115110</name>
</gene>
<dbReference type="AlphaFoldDB" id="A0A1W2EUE4"/>
<dbReference type="STRING" id="475255.SAMN04488101_115110"/>